<organism evidence="2 3">
    <name type="scientific">Apiospora saccharicola</name>
    <dbReference type="NCBI Taxonomy" id="335842"/>
    <lineage>
        <taxon>Eukaryota</taxon>
        <taxon>Fungi</taxon>
        <taxon>Dikarya</taxon>
        <taxon>Ascomycota</taxon>
        <taxon>Pezizomycotina</taxon>
        <taxon>Sordariomycetes</taxon>
        <taxon>Xylariomycetidae</taxon>
        <taxon>Amphisphaeriales</taxon>
        <taxon>Apiosporaceae</taxon>
        <taxon>Apiospora</taxon>
    </lineage>
</organism>
<evidence type="ECO:0000313" key="3">
    <source>
        <dbReference type="Proteomes" id="UP001446871"/>
    </source>
</evidence>
<reference evidence="2 3" key="1">
    <citation type="submission" date="2023-01" db="EMBL/GenBank/DDBJ databases">
        <title>Analysis of 21 Apiospora genomes using comparative genomics revels a genus with tremendous synthesis potential of carbohydrate active enzymes and secondary metabolites.</title>
        <authorList>
            <person name="Sorensen T."/>
        </authorList>
    </citation>
    <scope>NUCLEOTIDE SEQUENCE [LARGE SCALE GENOMIC DNA]</scope>
    <source>
        <strain evidence="2 3">CBS 83171</strain>
    </source>
</reference>
<name>A0ABR1TH20_9PEZI</name>
<accession>A0ABR1TH20</accession>
<dbReference type="EMBL" id="JAQQWM010000009">
    <property type="protein sequence ID" value="KAK8045941.1"/>
    <property type="molecule type" value="Genomic_DNA"/>
</dbReference>
<evidence type="ECO:0000313" key="2">
    <source>
        <dbReference type="EMBL" id="KAK8045941.1"/>
    </source>
</evidence>
<dbReference type="Proteomes" id="UP001446871">
    <property type="component" value="Unassembled WGS sequence"/>
</dbReference>
<feature type="compositionally biased region" description="Basic and acidic residues" evidence="1">
    <location>
        <begin position="195"/>
        <end position="208"/>
    </location>
</feature>
<gene>
    <name evidence="2" type="ORF">PG996_014005</name>
</gene>
<protein>
    <submittedName>
        <fullName evidence="2">Uncharacterized protein</fullName>
    </submittedName>
</protein>
<evidence type="ECO:0000256" key="1">
    <source>
        <dbReference type="SAM" id="MobiDB-lite"/>
    </source>
</evidence>
<comment type="caution">
    <text evidence="2">The sequence shown here is derived from an EMBL/GenBank/DDBJ whole genome shotgun (WGS) entry which is preliminary data.</text>
</comment>
<keyword evidence="3" id="KW-1185">Reference proteome</keyword>
<feature type="region of interest" description="Disordered" evidence="1">
    <location>
        <begin position="191"/>
        <end position="210"/>
    </location>
</feature>
<sequence>MKLQTPIVVVADDTHVVERLECPAEGGKPCRLPGPKEYHITVRPYIAFSATTVHGGEYDAHDLADDEAEAIYRLVEKEYNDYEAANPRNKNGTNSVTRDSRRIQFVPLSGLVSTAELTRSDDDDDDWFEVEAGKWAELGWNAYHAYALGVLGGCTNESLNDKVAQVAAPYAGQKQNATQLRLLDGQWMQTSDNLTSERDEPERSKDDPESGAAMLAMGLFGESAWEVVRSWAMVGSGVLVMGFVL</sequence>
<proteinExistence type="predicted"/>